<dbReference type="AlphaFoldDB" id="A0AAU7PUF6"/>
<evidence type="ECO:0000313" key="1">
    <source>
        <dbReference type="EMBL" id="XBS55908.1"/>
    </source>
</evidence>
<reference evidence="1" key="1">
    <citation type="submission" date="2024-06" db="EMBL/GenBank/DDBJ databases">
        <title>Lacrimispora cavernae sp. nov., a novel anaerobe isolated from bat guano pile inside a cave.</title>
        <authorList>
            <person name="Miller S.L."/>
            <person name="Lu N."/>
            <person name="King J."/>
            <person name="Sankaranarayanan K."/>
            <person name="Lawson P.A."/>
        </authorList>
    </citation>
    <scope>NUCLEOTIDE SEQUENCE</scope>
    <source>
        <strain evidence="1">BS-2</strain>
    </source>
</reference>
<protein>
    <submittedName>
        <fullName evidence="1">Uncharacterized protein</fullName>
    </submittedName>
</protein>
<gene>
    <name evidence="1" type="ORF">ABFV83_09020</name>
</gene>
<dbReference type="EMBL" id="CP157940">
    <property type="protein sequence ID" value="XBS55908.1"/>
    <property type="molecule type" value="Genomic_DNA"/>
</dbReference>
<sequence length="57" mass="6210">MDKRQLSGCGRPVRGRYSSKGAACHDLLCNDAGLYIYEFVFRLEAVGTAEAEKEGGL</sequence>
<name>A0AAU7PUF6_9FIRM</name>
<accession>A0AAU7PUF6</accession>
<proteinExistence type="predicted"/>
<dbReference type="RefSeq" id="WP_349948552.1">
    <property type="nucleotide sequence ID" value="NZ_CP157940.1"/>
</dbReference>
<organism evidence="1">
    <name type="scientific">Lacrimispora sp. BS-2</name>
    <dbReference type="NCBI Taxonomy" id="3151850"/>
    <lineage>
        <taxon>Bacteria</taxon>
        <taxon>Bacillati</taxon>
        <taxon>Bacillota</taxon>
        <taxon>Clostridia</taxon>
        <taxon>Lachnospirales</taxon>
        <taxon>Lachnospiraceae</taxon>
        <taxon>Lacrimispora</taxon>
    </lineage>
</organism>